<dbReference type="InterPro" id="IPR011053">
    <property type="entry name" value="Single_hybrid_motif"/>
</dbReference>
<dbReference type="Pfam" id="PF25917">
    <property type="entry name" value="BSH_RND"/>
    <property type="match status" value="1"/>
</dbReference>
<evidence type="ECO:0000259" key="4">
    <source>
        <dbReference type="Pfam" id="PF25917"/>
    </source>
</evidence>
<evidence type="ECO:0000313" key="6">
    <source>
        <dbReference type="EMBL" id="SNX50358.1"/>
    </source>
</evidence>
<dbReference type="Proteomes" id="UP000219336">
    <property type="component" value="Unassembled WGS sequence"/>
</dbReference>
<dbReference type="AlphaFoldDB" id="A0A240ENX3"/>
<organism evidence="6 7">
    <name type="scientific">Vibrio thalassae</name>
    <dbReference type="NCBI Taxonomy" id="1243014"/>
    <lineage>
        <taxon>Bacteria</taxon>
        <taxon>Pseudomonadati</taxon>
        <taxon>Pseudomonadota</taxon>
        <taxon>Gammaproteobacteria</taxon>
        <taxon>Vibrionales</taxon>
        <taxon>Vibrionaceae</taxon>
        <taxon>Vibrio</taxon>
    </lineage>
</organism>
<keyword evidence="3" id="KW-0812">Transmembrane</keyword>
<feature type="transmembrane region" description="Helical" evidence="3">
    <location>
        <begin position="35"/>
        <end position="54"/>
    </location>
</feature>
<evidence type="ECO:0000256" key="1">
    <source>
        <dbReference type="ARBA" id="ARBA00009477"/>
    </source>
</evidence>
<dbReference type="RefSeq" id="WP_096995297.1">
    <property type="nucleotide sequence ID" value="NZ_JBHSII010000001.1"/>
</dbReference>
<dbReference type="OrthoDB" id="9775513at2"/>
<dbReference type="Gene3D" id="2.40.50.100">
    <property type="match status" value="1"/>
</dbReference>
<protein>
    <submittedName>
        <fullName evidence="6">Colicin V secretion protein CvaA</fullName>
    </submittedName>
</protein>
<evidence type="ECO:0000313" key="7">
    <source>
        <dbReference type="Proteomes" id="UP000219336"/>
    </source>
</evidence>
<dbReference type="EMBL" id="OANU01000123">
    <property type="protein sequence ID" value="SNX50358.1"/>
    <property type="molecule type" value="Genomic_DNA"/>
</dbReference>
<dbReference type="InterPro" id="IPR058625">
    <property type="entry name" value="MdtA-like_BSH"/>
</dbReference>
<gene>
    <name evidence="6" type="primary">cvaA</name>
    <name evidence="6" type="ORF">VTH8203_04017</name>
</gene>
<feature type="domain" description="Multidrug resistance protein MdtA-like barrel-sandwich hybrid" evidence="4">
    <location>
        <begin position="73"/>
        <end position="296"/>
    </location>
</feature>
<dbReference type="Pfam" id="PF26002">
    <property type="entry name" value="Beta-barrel_AprE"/>
    <property type="match status" value="1"/>
</dbReference>
<dbReference type="PANTHER" id="PTHR30386">
    <property type="entry name" value="MEMBRANE FUSION SUBUNIT OF EMRAB-TOLC MULTIDRUG EFFLUX PUMP"/>
    <property type="match status" value="1"/>
</dbReference>
<proteinExistence type="inferred from homology"/>
<evidence type="ECO:0000256" key="2">
    <source>
        <dbReference type="SAM" id="Coils"/>
    </source>
</evidence>
<keyword evidence="3" id="KW-0472">Membrane</keyword>
<feature type="domain" description="AprE-like beta-barrel" evidence="5">
    <location>
        <begin position="305"/>
        <end position="407"/>
    </location>
</feature>
<feature type="coiled-coil region" evidence="2">
    <location>
        <begin position="218"/>
        <end position="245"/>
    </location>
</feature>
<dbReference type="InterPro" id="IPR058982">
    <property type="entry name" value="Beta-barrel_AprE"/>
</dbReference>
<dbReference type="InterPro" id="IPR050739">
    <property type="entry name" value="MFP"/>
</dbReference>
<reference evidence="7" key="1">
    <citation type="submission" date="2016-06" db="EMBL/GenBank/DDBJ databases">
        <authorList>
            <person name="Rodrigo-Torres L."/>
            <person name="Arahal R.D."/>
            <person name="Lucena T."/>
        </authorList>
    </citation>
    <scope>NUCLEOTIDE SEQUENCE [LARGE SCALE GENOMIC DNA]</scope>
    <source>
        <strain evidence="7">CECT8203</strain>
    </source>
</reference>
<comment type="similarity">
    <text evidence="1">Belongs to the membrane fusion protein (MFP) (TC 8.A.1) family.</text>
</comment>
<accession>A0A240ENX3</accession>
<keyword evidence="3" id="KW-1133">Transmembrane helix</keyword>
<evidence type="ECO:0000259" key="5">
    <source>
        <dbReference type="Pfam" id="PF26002"/>
    </source>
</evidence>
<keyword evidence="7" id="KW-1185">Reference proteome</keyword>
<dbReference type="PANTHER" id="PTHR30386:SF28">
    <property type="entry name" value="EXPORTED PROTEIN"/>
    <property type="match status" value="1"/>
</dbReference>
<evidence type="ECO:0000256" key="3">
    <source>
        <dbReference type="SAM" id="Phobius"/>
    </source>
</evidence>
<name>A0A240ENX3_9VIBR</name>
<keyword evidence="2" id="KW-0175">Coiled coil</keyword>
<dbReference type="SUPFAM" id="SSF51230">
    <property type="entry name" value="Single hybrid motif"/>
    <property type="match status" value="1"/>
</dbReference>
<dbReference type="PRINTS" id="PR01490">
    <property type="entry name" value="RTXTOXIND"/>
</dbReference>
<dbReference type="SUPFAM" id="SSF111369">
    <property type="entry name" value="HlyD-like secretion proteins"/>
    <property type="match status" value="1"/>
</dbReference>
<sequence length="428" mass="48406">MVARAKHLYRPEYFEAQKSDHQGSILIDASLNQHLFVGASVFVLMTIIFFVVFAEYTRRDTLNGVVSPTGGIVKVQANDEGYAENVFVTEGQIVRSGEPLYEIKTERYDEFGQGVKQRIVSTIENQITLLNERRNKEVEKYQHQLEVIDDDLIRLSEEAGILNAVVDLSEQELSLAQSLVDKQQVLVNKQFFSAIELQRQKLELITLEAKGQTQRLSLQRLVREKAKLEETKGTLQLELDIALQEIDRQIQQIAQNKIEYFYQTDTQVVSPINGVVASIFVKEGHSVNKGQPLLVVIPEGEEPVVVELYAPSRSIGFIQEGQDVRLRFDAFPYEKFGIQLGVIASVSKSAVSAEMLPNSPLIQSQLSRTHGGVGLYQVRVKLDKPTITVYGEEQMFVPGMTLTADIELDTRKVYEWLLEPLYTIKGRM</sequence>